<organism evidence="1 2">
    <name type="scientific">Diaporthe australafricana</name>
    <dbReference type="NCBI Taxonomy" id="127596"/>
    <lineage>
        <taxon>Eukaryota</taxon>
        <taxon>Fungi</taxon>
        <taxon>Dikarya</taxon>
        <taxon>Ascomycota</taxon>
        <taxon>Pezizomycotina</taxon>
        <taxon>Sordariomycetes</taxon>
        <taxon>Sordariomycetidae</taxon>
        <taxon>Diaporthales</taxon>
        <taxon>Diaporthaceae</taxon>
        <taxon>Diaporthe</taxon>
    </lineage>
</organism>
<dbReference type="Gene3D" id="1.20.1290.10">
    <property type="entry name" value="AhpD-like"/>
    <property type="match status" value="1"/>
</dbReference>
<reference evidence="1 2" key="1">
    <citation type="journal article" date="2024" name="IMA Fungus">
        <title>IMA Genome - F19 : A genome assembly and annotation guide to empower mycologists, including annotated draft genome sequences of Ceratocystis pirilliformis, Diaporthe australafricana, Fusarium ophioides, Paecilomyces lecythidis, and Sporothrix stenoceras.</title>
        <authorList>
            <person name="Aylward J."/>
            <person name="Wilson A.M."/>
            <person name="Visagie C.M."/>
            <person name="Spraker J."/>
            <person name="Barnes I."/>
            <person name="Buitendag C."/>
            <person name="Ceriani C."/>
            <person name="Del Mar Angel L."/>
            <person name="du Plessis D."/>
            <person name="Fuchs T."/>
            <person name="Gasser K."/>
            <person name="Kramer D."/>
            <person name="Li W."/>
            <person name="Munsamy K."/>
            <person name="Piso A."/>
            <person name="Price J.L."/>
            <person name="Sonnekus B."/>
            <person name="Thomas C."/>
            <person name="van der Nest A."/>
            <person name="van Dijk A."/>
            <person name="van Heerden A."/>
            <person name="van Vuuren N."/>
            <person name="Yilmaz N."/>
            <person name="Duong T.A."/>
            <person name="van der Merwe N.A."/>
            <person name="Wingfield M.J."/>
            <person name="Wingfield B.D."/>
        </authorList>
    </citation>
    <scope>NUCLEOTIDE SEQUENCE [LARGE SCALE GENOMIC DNA]</scope>
    <source>
        <strain evidence="1 2">CMW 18300</strain>
    </source>
</reference>
<evidence type="ECO:0008006" key="3">
    <source>
        <dbReference type="Google" id="ProtNLM"/>
    </source>
</evidence>
<accession>A0ABR3VV42</accession>
<dbReference type="PANTHER" id="PTHR34846:SF11">
    <property type="entry name" value="4-CARBOXYMUCONOLACTONE DECARBOXYLASE FAMILY PROTEIN (AFU_ORTHOLOGUE AFUA_6G11590)"/>
    <property type="match status" value="1"/>
</dbReference>
<sequence length="191" mass="21229">MQAAPRFPIDESPDPAARQVMEDSLANMHRGTPPFRYTESDGQSLVGCYAPLCYSPIITRQFFALAKACYDPEAVNPRNRELAILGFTSIMNVPYIVYCHRGVAEKVGLTAQQYEDGLAGKVPEGLTESEEMAYKIARTLTELNSRLGDEIWEEAVAKLGKPELVGVTHIVAAYRWVALLAQVNGDDHRWI</sequence>
<evidence type="ECO:0000313" key="1">
    <source>
        <dbReference type="EMBL" id="KAL1845693.1"/>
    </source>
</evidence>
<protein>
    <recommendedName>
        <fullName evidence="3">Carboxymuconolactone decarboxylase-like domain-containing protein</fullName>
    </recommendedName>
</protein>
<proteinExistence type="predicted"/>
<keyword evidence="2" id="KW-1185">Reference proteome</keyword>
<dbReference type="EMBL" id="JAWRVE010000297">
    <property type="protein sequence ID" value="KAL1845693.1"/>
    <property type="molecule type" value="Genomic_DNA"/>
</dbReference>
<dbReference type="SUPFAM" id="SSF69118">
    <property type="entry name" value="AhpD-like"/>
    <property type="match status" value="1"/>
</dbReference>
<name>A0ABR3VV42_9PEZI</name>
<comment type="caution">
    <text evidence="1">The sequence shown here is derived from an EMBL/GenBank/DDBJ whole genome shotgun (WGS) entry which is preliminary data.</text>
</comment>
<dbReference type="Proteomes" id="UP001583177">
    <property type="component" value="Unassembled WGS sequence"/>
</dbReference>
<evidence type="ECO:0000313" key="2">
    <source>
        <dbReference type="Proteomes" id="UP001583177"/>
    </source>
</evidence>
<dbReference type="PANTHER" id="PTHR34846">
    <property type="entry name" value="4-CARBOXYMUCONOLACTONE DECARBOXYLASE FAMILY PROTEIN (AFU_ORTHOLOGUE AFUA_6G11590)"/>
    <property type="match status" value="1"/>
</dbReference>
<dbReference type="InterPro" id="IPR029032">
    <property type="entry name" value="AhpD-like"/>
</dbReference>
<gene>
    <name evidence="1" type="ORF">Daus18300_014462</name>
</gene>